<evidence type="ECO:0000313" key="4">
    <source>
        <dbReference type="Proteomes" id="UP001221217"/>
    </source>
</evidence>
<organism evidence="3 4">
    <name type="scientific">Candidatus Thalassospirochaeta sargassi</name>
    <dbReference type="NCBI Taxonomy" id="3119039"/>
    <lineage>
        <taxon>Bacteria</taxon>
        <taxon>Pseudomonadati</taxon>
        <taxon>Spirochaetota</taxon>
        <taxon>Spirochaetia</taxon>
        <taxon>Spirochaetales</taxon>
        <taxon>Spirochaetaceae</taxon>
        <taxon>Candidatus Thalassospirochaeta</taxon>
    </lineage>
</organism>
<keyword evidence="1" id="KW-0472">Membrane</keyword>
<feature type="transmembrane region" description="Helical" evidence="1">
    <location>
        <begin position="6"/>
        <end position="25"/>
    </location>
</feature>
<evidence type="ECO:0000313" key="3">
    <source>
        <dbReference type="EMBL" id="MDC7227369.1"/>
    </source>
</evidence>
<reference evidence="3 4" key="1">
    <citation type="submission" date="2022-12" db="EMBL/GenBank/DDBJ databases">
        <title>Metagenome assembled genome from gulf of manar.</title>
        <authorList>
            <person name="Kohli P."/>
            <person name="Pk S."/>
            <person name="Venkata Ramana C."/>
            <person name="Sasikala C."/>
        </authorList>
    </citation>
    <scope>NUCLEOTIDE SEQUENCE [LARGE SCALE GENOMIC DNA]</scope>
    <source>
        <strain evidence="3">JB008</strain>
    </source>
</reference>
<gene>
    <name evidence="3" type="ORF">PQJ61_11460</name>
</gene>
<dbReference type="InterPro" id="IPR019287">
    <property type="entry name" value="Hday_junct_resolvase-rel_dom"/>
</dbReference>
<proteinExistence type="predicted"/>
<comment type="caution">
    <text evidence="3">The sequence shown here is derived from an EMBL/GenBank/DDBJ whole genome shotgun (WGS) entry which is preliminary data.</text>
</comment>
<dbReference type="Proteomes" id="UP001221217">
    <property type="component" value="Unassembled WGS sequence"/>
</dbReference>
<dbReference type="AlphaFoldDB" id="A0AAJ1IDR2"/>
<protein>
    <submittedName>
        <fullName evidence="3">Holliday junction resolvase-like protein</fullName>
    </submittedName>
</protein>
<name>A0AAJ1IDR2_9SPIO</name>
<keyword evidence="1" id="KW-1133">Transmembrane helix</keyword>
<accession>A0AAJ1IDR2</accession>
<dbReference type="EMBL" id="JAQQAL010000024">
    <property type="protein sequence ID" value="MDC7227369.1"/>
    <property type="molecule type" value="Genomic_DNA"/>
</dbReference>
<sequence length="147" mass="16828">MNINQDLIIILLAALVAVITAFRLGRRTGRRAEERDWERNKLEVIVRDRIKRSRAVLGGQFAEQLAPFLPDFPYNPNECRFIGKPIDLLVFKGMDDGRIDEVVLVEIKSGKAKNLSGIERQLRDAINNGRVSWQQYDVPDRIVENKG</sequence>
<evidence type="ECO:0000259" key="2">
    <source>
        <dbReference type="Pfam" id="PF10107"/>
    </source>
</evidence>
<keyword evidence="1" id="KW-0812">Transmembrane</keyword>
<evidence type="ECO:0000256" key="1">
    <source>
        <dbReference type="SAM" id="Phobius"/>
    </source>
</evidence>
<feature type="domain" description="Holliday junction resolvase-related" evidence="2">
    <location>
        <begin position="32"/>
        <end position="136"/>
    </location>
</feature>
<dbReference type="Pfam" id="PF10107">
    <property type="entry name" value="Endonuc_Holl"/>
    <property type="match status" value="1"/>
</dbReference>